<protein>
    <recommendedName>
        <fullName evidence="3">Outer membrane protein beta-barrel domain-containing protein</fullName>
    </recommendedName>
</protein>
<gene>
    <name evidence="1" type="ORF">AKJ08_0905</name>
</gene>
<keyword evidence="2" id="KW-1185">Reference proteome</keyword>
<dbReference type="SUPFAM" id="SSF56925">
    <property type="entry name" value="OMPA-like"/>
    <property type="match status" value="1"/>
</dbReference>
<dbReference type="AlphaFoldDB" id="A0A0K1PAF5"/>
<dbReference type="InterPro" id="IPR011250">
    <property type="entry name" value="OMP/PagP_B-barrel"/>
</dbReference>
<dbReference type="EMBL" id="CP012332">
    <property type="protein sequence ID" value="AKU90518.1"/>
    <property type="molecule type" value="Genomic_DNA"/>
</dbReference>
<evidence type="ECO:0000313" key="2">
    <source>
        <dbReference type="Proteomes" id="UP000055590"/>
    </source>
</evidence>
<dbReference type="KEGG" id="vin:AKJ08_0905"/>
<name>A0A0K1PAF5_9BACT</name>
<reference evidence="1 2" key="1">
    <citation type="submission" date="2015-08" db="EMBL/GenBank/DDBJ databases">
        <authorList>
            <person name="Babu N.S."/>
            <person name="Beckwith C.J."/>
            <person name="Beseler K.G."/>
            <person name="Brison A."/>
            <person name="Carone J.V."/>
            <person name="Caskin T.P."/>
            <person name="Diamond M."/>
            <person name="Durham M.E."/>
            <person name="Foxe J.M."/>
            <person name="Go M."/>
            <person name="Henderson B.A."/>
            <person name="Jones I.B."/>
            <person name="McGettigan J.A."/>
            <person name="Micheletti S.J."/>
            <person name="Nasrallah M.E."/>
            <person name="Ortiz D."/>
            <person name="Piller C.R."/>
            <person name="Privatt S.R."/>
            <person name="Schneider S.L."/>
            <person name="Sharp S."/>
            <person name="Smith T.C."/>
            <person name="Stanton J.D."/>
            <person name="Ullery H.E."/>
            <person name="Wilson R.J."/>
            <person name="Serrano M.G."/>
            <person name="Buck G."/>
            <person name="Lee V."/>
            <person name="Wang Y."/>
            <person name="Carvalho R."/>
            <person name="Voegtly L."/>
            <person name="Shi R."/>
            <person name="Duckworth R."/>
            <person name="Johnson A."/>
            <person name="Loviza R."/>
            <person name="Walstead R."/>
            <person name="Shah Z."/>
            <person name="Kiflezghi M."/>
            <person name="Wade K."/>
            <person name="Ball S.L."/>
            <person name="Bradley K.W."/>
            <person name="Asai D.J."/>
            <person name="Bowman C.A."/>
            <person name="Russell D.A."/>
            <person name="Pope W.H."/>
            <person name="Jacobs-Sera D."/>
            <person name="Hendrix R.W."/>
            <person name="Hatfull G.F."/>
        </authorList>
    </citation>
    <scope>NUCLEOTIDE SEQUENCE [LARGE SCALE GENOMIC DNA]</scope>
    <source>
        <strain evidence="1 2">DSM 27710</strain>
    </source>
</reference>
<dbReference type="Proteomes" id="UP000055590">
    <property type="component" value="Chromosome"/>
</dbReference>
<sequence>MLMSVVLLAGAALADDAPMLPSPSSDSVVAEGLDAAVLGTSAASASATSPSAADAGSAPLELYLRLGTRWITDPRFDALADSDTLFRPEIGVGYAPGWLDDRLTLELGYAVSSVSTSLFDVMQSSFTLHAIQGAAAYAIPVHRFGTVTARAGASLLFASVSLEEDGAYSNRPPLSGADTLFGLQGVLGYELALPLEVGGAPSGPRLGLSAEAGYEVVPTHANFDDVRRDVKDPTSPRRIPASPVDAGRLDLSGWILRFGGSLRF</sequence>
<dbReference type="STRING" id="1391653.AKJ08_0905"/>
<organism evidence="1 2">
    <name type="scientific">Vulgatibacter incomptus</name>
    <dbReference type="NCBI Taxonomy" id="1391653"/>
    <lineage>
        <taxon>Bacteria</taxon>
        <taxon>Pseudomonadati</taxon>
        <taxon>Myxococcota</taxon>
        <taxon>Myxococcia</taxon>
        <taxon>Myxococcales</taxon>
        <taxon>Cystobacterineae</taxon>
        <taxon>Vulgatibacteraceae</taxon>
        <taxon>Vulgatibacter</taxon>
    </lineage>
</organism>
<accession>A0A0K1PAF5</accession>
<proteinExistence type="predicted"/>
<evidence type="ECO:0008006" key="3">
    <source>
        <dbReference type="Google" id="ProtNLM"/>
    </source>
</evidence>
<evidence type="ECO:0000313" key="1">
    <source>
        <dbReference type="EMBL" id="AKU90518.1"/>
    </source>
</evidence>